<feature type="transmembrane region" description="Helical" evidence="6">
    <location>
        <begin position="338"/>
        <end position="357"/>
    </location>
</feature>
<evidence type="ECO:0000256" key="1">
    <source>
        <dbReference type="ARBA" id="ARBA00004370"/>
    </source>
</evidence>
<keyword evidence="5 6" id="KW-0472">Membrane</keyword>
<name>A0A553PQZ1_TIGCA</name>
<feature type="transmembrane region" description="Helical" evidence="6">
    <location>
        <begin position="174"/>
        <end position="194"/>
    </location>
</feature>
<keyword evidence="4 6" id="KW-1133">Transmembrane helix</keyword>
<protein>
    <recommendedName>
        <fullName evidence="7">G-protein coupled receptors family 1 profile domain-containing protein</fullName>
    </recommendedName>
</protein>
<keyword evidence="9" id="KW-1185">Reference proteome</keyword>
<dbReference type="SUPFAM" id="SSF81321">
    <property type="entry name" value="Family A G protein-coupled receptor-like"/>
    <property type="match status" value="1"/>
</dbReference>
<comment type="caution">
    <text evidence="8">The sequence shown here is derived from an EMBL/GenBank/DDBJ whole genome shotgun (WGS) entry which is preliminary data.</text>
</comment>
<evidence type="ECO:0000256" key="5">
    <source>
        <dbReference type="ARBA" id="ARBA00023136"/>
    </source>
</evidence>
<sequence>MSLVNHTIDLNSLDLASNASYLSELSNCGGQLTREYEATWSGFTYWCEGVLTVGVGMIGMVGNILSIAVLVTRDMRKHSFNQLLVSLAIFDITFIMCGVPVHAFPILNISKLTQLVQSWTYGVLYKYFLYPFTTISYTGSVYMTTAITIERYIAVCKPLRYREFIAELSPKVRTMIYVIPVTIFSVLLNLPKFFEIEVAYFNGTLEYFMADLRTDPTYVWWYTHSFIIHPFLTTTILPICLLCGLNYKIYRGICASRCRVQASNNHGEVNLAMVFVTICSIFVCCHILRIILALQAFTRASEISDCIASNKSYIPPIELVCMESISHIMIMINSSCNFIVYCTLSTHFKVFMCKLFYKRARHSITDPNHHALSTLPARNLWANASSVKSNLLSLCSASRDLELRPLQPRKPLVVGSIPNLAIVRTHSCPLSATNPFSIDLEASRTDFPRDSDFPHLGFALKTSSSYEPESSQIETPDG</sequence>
<feature type="transmembrane region" description="Helical" evidence="6">
    <location>
        <begin position="127"/>
        <end position="153"/>
    </location>
</feature>
<evidence type="ECO:0000256" key="2">
    <source>
        <dbReference type="ARBA" id="ARBA00010663"/>
    </source>
</evidence>
<feature type="transmembrane region" description="Helical" evidence="6">
    <location>
        <begin position="271"/>
        <end position="292"/>
    </location>
</feature>
<dbReference type="Proteomes" id="UP000318571">
    <property type="component" value="Chromosome 6"/>
</dbReference>
<comment type="similarity">
    <text evidence="2">Belongs to the G-protein coupled receptor 1 family.</text>
</comment>
<dbReference type="EMBL" id="VCGU01000002">
    <property type="protein sequence ID" value="TRY80099.1"/>
    <property type="molecule type" value="Genomic_DNA"/>
</dbReference>
<evidence type="ECO:0000313" key="8">
    <source>
        <dbReference type="EMBL" id="TRY80099.1"/>
    </source>
</evidence>
<dbReference type="Gene3D" id="1.20.1070.10">
    <property type="entry name" value="Rhodopsin 7-helix transmembrane proteins"/>
    <property type="match status" value="1"/>
</dbReference>
<evidence type="ECO:0000256" key="4">
    <source>
        <dbReference type="ARBA" id="ARBA00022989"/>
    </source>
</evidence>
<dbReference type="STRING" id="6832.A0A553PQZ1"/>
<comment type="subcellular location">
    <subcellularLocation>
        <location evidence="1">Membrane</location>
    </subcellularLocation>
</comment>
<dbReference type="PANTHER" id="PTHR46641">
    <property type="entry name" value="FMRFAMIDE RECEPTOR-RELATED"/>
    <property type="match status" value="1"/>
</dbReference>
<keyword evidence="3 6" id="KW-0812">Transmembrane</keyword>
<dbReference type="InterPro" id="IPR000276">
    <property type="entry name" value="GPCR_Rhodpsn"/>
</dbReference>
<dbReference type="GO" id="GO:0016020">
    <property type="term" value="C:membrane"/>
    <property type="evidence" value="ECO:0007669"/>
    <property type="project" value="UniProtKB-SubCell"/>
</dbReference>
<evidence type="ECO:0000313" key="9">
    <source>
        <dbReference type="Proteomes" id="UP000318571"/>
    </source>
</evidence>
<reference evidence="8 9" key="1">
    <citation type="journal article" date="2018" name="Nat. Ecol. Evol.">
        <title>Genomic signatures of mitonuclear coevolution across populations of Tigriopus californicus.</title>
        <authorList>
            <person name="Barreto F.S."/>
            <person name="Watson E.T."/>
            <person name="Lima T.G."/>
            <person name="Willett C.S."/>
            <person name="Edmands S."/>
            <person name="Li W."/>
            <person name="Burton R.S."/>
        </authorList>
    </citation>
    <scope>NUCLEOTIDE SEQUENCE [LARGE SCALE GENOMIC DNA]</scope>
    <source>
        <strain evidence="8 9">San Diego</strain>
    </source>
</reference>
<feature type="domain" description="G-protein coupled receptors family 1 profile" evidence="7">
    <location>
        <begin position="62"/>
        <end position="341"/>
    </location>
</feature>
<dbReference type="GO" id="GO:0004930">
    <property type="term" value="F:G protein-coupled receptor activity"/>
    <property type="evidence" value="ECO:0007669"/>
    <property type="project" value="InterPro"/>
</dbReference>
<gene>
    <name evidence="8" type="ORF">TCAL_12670</name>
</gene>
<dbReference type="PANTHER" id="PTHR46641:SF2">
    <property type="entry name" value="FMRFAMIDE RECEPTOR"/>
    <property type="match status" value="1"/>
</dbReference>
<dbReference type="OMA" id="SISHIMI"/>
<proteinExistence type="inferred from homology"/>
<dbReference type="InterPro" id="IPR017452">
    <property type="entry name" value="GPCR_Rhodpsn_7TM"/>
</dbReference>
<accession>A0A553PQZ1</accession>
<evidence type="ECO:0000259" key="7">
    <source>
        <dbReference type="PROSITE" id="PS50262"/>
    </source>
</evidence>
<organism evidence="8 9">
    <name type="scientific">Tigriopus californicus</name>
    <name type="common">Marine copepod</name>
    <dbReference type="NCBI Taxonomy" id="6832"/>
    <lineage>
        <taxon>Eukaryota</taxon>
        <taxon>Metazoa</taxon>
        <taxon>Ecdysozoa</taxon>
        <taxon>Arthropoda</taxon>
        <taxon>Crustacea</taxon>
        <taxon>Multicrustacea</taxon>
        <taxon>Hexanauplia</taxon>
        <taxon>Copepoda</taxon>
        <taxon>Harpacticoida</taxon>
        <taxon>Harpacticidae</taxon>
        <taxon>Tigriopus</taxon>
    </lineage>
</organism>
<evidence type="ECO:0000256" key="3">
    <source>
        <dbReference type="ARBA" id="ARBA00022692"/>
    </source>
</evidence>
<dbReference type="CDD" id="cd14978">
    <property type="entry name" value="7tmA_FMRFamide_R-like"/>
    <property type="match status" value="1"/>
</dbReference>
<dbReference type="InterPro" id="IPR052954">
    <property type="entry name" value="GPCR-Ligand_Int"/>
</dbReference>
<dbReference type="PRINTS" id="PR00237">
    <property type="entry name" value="GPCRRHODOPSN"/>
</dbReference>
<dbReference type="Pfam" id="PF00001">
    <property type="entry name" value="7tm_1"/>
    <property type="match status" value="1"/>
</dbReference>
<feature type="transmembrane region" description="Helical" evidence="6">
    <location>
        <begin position="83"/>
        <end position="107"/>
    </location>
</feature>
<feature type="transmembrane region" description="Helical" evidence="6">
    <location>
        <begin position="226"/>
        <end position="250"/>
    </location>
</feature>
<dbReference type="AlphaFoldDB" id="A0A553PQZ1"/>
<feature type="transmembrane region" description="Helical" evidence="6">
    <location>
        <begin position="50"/>
        <end position="71"/>
    </location>
</feature>
<evidence type="ECO:0000256" key="6">
    <source>
        <dbReference type="SAM" id="Phobius"/>
    </source>
</evidence>
<dbReference type="PROSITE" id="PS50262">
    <property type="entry name" value="G_PROTEIN_RECEP_F1_2"/>
    <property type="match status" value="1"/>
</dbReference>